<reference evidence="5" key="1">
    <citation type="journal article" date="2019" name="Nat. Commun.">
        <title>Expansion of phycobilisome linker gene families in mesophilic red algae.</title>
        <authorList>
            <person name="Lee J."/>
            <person name="Kim D."/>
            <person name="Bhattacharya D."/>
            <person name="Yoon H.S."/>
        </authorList>
    </citation>
    <scope>NUCLEOTIDE SEQUENCE [LARGE SCALE GENOMIC DNA]</scope>
    <source>
        <strain evidence="5">CCMP 1328</strain>
    </source>
</reference>
<dbReference type="InterPro" id="IPR036551">
    <property type="entry name" value="Flavin_trans-like"/>
</dbReference>
<evidence type="ECO:0000256" key="2">
    <source>
        <dbReference type="ARBA" id="ARBA00038350"/>
    </source>
</evidence>
<comment type="caution">
    <text evidence="4">The sequence shown here is derived from an EMBL/GenBank/DDBJ whole genome shotgun (WGS) entry which is preliminary data.</text>
</comment>
<keyword evidence="1" id="KW-0173">Coenzyme A biosynthesis</keyword>
<evidence type="ECO:0000256" key="1">
    <source>
        <dbReference type="ARBA" id="ARBA00022993"/>
    </source>
</evidence>
<evidence type="ECO:0000313" key="5">
    <source>
        <dbReference type="Proteomes" id="UP000324585"/>
    </source>
</evidence>
<sequence>MRVLLAASGSVAALKVPQLADFLVRADHEVQIIVTESADKFLECEAKVPLNVRVWRDADEWTTWQKRGDPVLHIELRKWADVLVLAPLSANTLAKITIGLCDNLLTNVARAWDYNHCWLVLAPAMNTYMWESDITRAQMQQVSSRHNVRVVPPVSKTLICGDIGVGAMADVQEIVACVNGLNHTA</sequence>
<keyword evidence="5" id="KW-1185">Reference proteome</keyword>
<dbReference type="Pfam" id="PF02441">
    <property type="entry name" value="Flavoprotein"/>
    <property type="match status" value="1"/>
</dbReference>
<evidence type="ECO:0000259" key="3">
    <source>
        <dbReference type="Pfam" id="PF02441"/>
    </source>
</evidence>
<comment type="similarity">
    <text evidence="2">Belongs to the HFCD (homooligomeric flavin containing Cys decarboxylase) superfamily.</text>
</comment>
<dbReference type="SUPFAM" id="SSF52507">
    <property type="entry name" value="Homo-oligomeric flavin-containing Cys decarboxylases, HFCD"/>
    <property type="match status" value="1"/>
</dbReference>
<proteinExistence type="inferred from homology"/>
<dbReference type="Proteomes" id="UP000324585">
    <property type="component" value="Unassembled WGS sequence"/>
</dbReference>
<dbReference type="Gene3D" id="3.40.50.1950">
    <property type="entry name" value="Flavin prenyltransferase-like"/>
    <property type="match status" value="1"/>
</dbReference>
<dbReference type="InterPro" id="IPR003382">
    <property type="entry name" value="Flavoprotein"/>
</dbReference>
<dbReference type="PANTHER" id="PTHR14359">
    <property type="entry name" value="HOMO-OLIGOMERIC FLAVIN CONTAINING CYS DECARBOXYLASE FAMILY"/>
    <property type="match status" value="1"/>
</dbReference>
<name>A0A5J4YJB7_PORPP</name>
<dbReference type="OrthoDB" id="1532798at2759"/>
<organism evidence="4 5">
    <name type="scientific">Porphyridium purpureum</name>
    <name type="common">Red alga</name>
    <name type="synonym">Porphyridium cruentum</name>
    <dbReference type="NCBI Taxonomy" id="35688"/>
    <lineage>
        <taxon>Eukaryota</taxon>
        <taxon>Rhodophyta</taxon>
        <taxon>Bangiophyceae</taxon>
        <taxon>Porphyridiales</taxon>
        <taxon>Porphyridiaceae</taxon>
        <taxon>Porphyridium</taxon>
    </lineage>
</organism>
<dbReference type="PANTHER" id="PTHR14359:SF6">
    <property type="entry name" value="PHOSPHOPANTOTHENOYLCYSTEINE DECARBOXYLASE"/>
    <property type="match status" value="1"/>
</dbReference>
<dbReference type="GO" id="GO:0015937">
    <property type="term" value="P:coenzyme A biosynthetic process"/>
    <property type="evidence" value="ECO:0007669"/>
    <property type="project" value="UniProtKB-KW"/>
</dbReference>
<dbReference type="GO" id="GO:0004633">
    <property type="term" value="F:phosphopantothenoylcysteine decarboxylase activity"/>
    <property type="evidence" value="ECO:0007669"/>
    <property type="project" value="TreeGrafter"/>
</dbReference>
<feature type="domain" description="Flavoprotein" evidence="3">
    <location>
        <begin position="1"/>
        <end position="178"/>
    </location>
</feature>
<dbReference type="OMA" id="KGLACGD"/>
<protein>
    <submittedName>
        <fullName evidence="4">Phosphopantothenoylcysteine decarboxylase</fullName>
    </submittedName>
</protein>
<dbReference type="EMBL" id="VRMN01000014">
    <property type="protein sequence ID" value="KAA8491328.1"/>
    <property type="molecule type" value="Genomic_DNA"/>
</dbReference>
<gene>
    <name evidence="4" type="ORF">FVE85_7749</name>
</gene>
<dbReference type="GO" id="GO:0010181">
    <property type="term" value="F:FMN binding"/>
    <property type="evidence" value="ECO:0007669"/>
    <property type="project" value="TreeGrafter"/>
</dbReference>
<accession>A0A5J4YJB7</accession>
<dbReference type="AlphaFoldDB" id="A0A5J4YJB7"/>
<evidence type="ECO:0000313" key="4">
    <source>
        <dbReference type="EMBL" id="KAA8491328.1"/>
    </source>
</evidence>
<dbReference type="GO" id="GO:0071513">
    <property type="term" value="C:phosphopantothenoylcysteine decarboxylase complex"/>
    <property type="evidence" value="ECO:0007669"/>
    <property type="project" value="TreeGrafter"/>
</dbReference>